<evidence type="ECO:0000313" key="4">
    <source>
        <dbReference type="Proteomes" id="UP001274830"/>
    </source>
</evidence>
<dbReference type="SMART" id="SM00905">
    <property type="entry name" value="FolB"/>
    <property type="match status" value="1"/>
</dbReference>
<reference evidence="3" key="1">
    <citation type="submission" date="2023-07" db="EMBL/GenBank/DDBJ databases">
        <title>Black Yeasts Isolated from many extreme environments.</title>
        <authorList>
            <person name="Coleine C."/>
            <person name="Stajich J.E."/>
            <person name="Selbmann L."/>
        </authorList>
    </citation>
    <scope>NUCLEOTIDE SEQUENCE</scope>
    <source>
        <strain evidence="3">CCFEE 5485</strain>
    </source>
</reference>
<protein>
    <recommendedName>
        <fullName evidence="2">Dihydroneopterin aldolase/epimerase domain-containing protein</fullName>
    </recommendedName>
</protein>
<accession>A0AAE0WRM2</accession>
<proteinExistence type="predicted"/>
<evidence type="ECO:0000313" key="3">
    <source>
        <dbReference type="EMBL" id="KAK3676765.1"/>
    </source>
</evidence>
<evidence type="ECO:0000259" key="2">
    <source>
        <dbReference type="SMART" id="SM00905"/>
    </source>
</evidence>
<dbReference type="GO" id="GO:0004150">
    <property type="term" value="F:dihydroneopterin aldolase activity"/>
    <property type="evidence" value="ECO:0007669"/>
    <property type="project" value="InterPro"/>
</dbReference>
<organism evidence="3 4">
    <name type="scientific">Recurvomyces mirabilis</name>
    <dbReference type="NCBI Taxonomy" id="574656"/>
    <lineage>
        <taxon>Eukaryota</taxon>
        <taxon>Fungi</taxon>
        <taxon>Dikarya</taxon>
        <taxon>Ascomycota</taxon>
        <taxon>Pezizomycotina</taxon>
        <taxon>Dothideomycetes</taxon>
        <taxon>Dothideomycetidae</taxon>
        <taxon>Mycosphaerellales</taxon>
        <taxon>Teratosphaeriaceae</taxon>
        <taxon>Recurvomyces</taxon>
    </lineage>
</organism>
<dbReference type="GO" id="GO:0046656">
    <property type="term" value="P:folic acid biosynthetic process"/>
    <property type="evidence" value="ECO:0007669"/>
    <property type="project" value="UniProtKB-KW"/>
</dbReference>
<keyword evidence="4" id="KW-1185">Reference proteome</keyword>
<dbReference type="InterPro" id="IPR043133">
    <property type="entry name" value="GTP-CH-I_C/QueF"/>
</dbReference>
<name>A0AAE0WRM2_9PEZI</name>
<dbReference type="InterPro" id="IPR006157">
    <property type="entry name" value="FolB_dom"/>
</dbReference>
<gene>
    <name evidence="3" type="ORF">LTR78_003542</name>
</gene>
<keyword evidence="1" id="KW-0289">Folate biosynthesis</keyword>
<dbReference type="Proteomes" id="UP001274830">
    <property type="component" value="Unassembled WGS sequence"/>
</dbReference>
<dbReference type="Gene3D" id="3.30.1130.10">
    <property type="match status" value="2"/>
</dbReference>
<dbReference type="EMBL" id="JAUTXT010000009">
    <property type="protein sequence ID" value="KAK3676765.1"/>
    <property type="molecule type" value="Genomic_DNA"/>
</dbReference>
<sequence length="280" mass="30920">MELHEDQDAISIRHLQLPHGVIAPDIWSKFKDQPVLLNIKLELKNTFTSAASLDELDESTIHYGILAKKIRAASQQDQTLSQLLTAVHDVITSMGRKESGRFILARSEIEVEMPKASMHGEGATLLRTMTCDKLGKQQEETNLFSIKDVKIMTLVGVNAIERSARQPVVANMTLSTSSLQTEGMNSFFELEGKVVQIIQHTAFETLESLADHTVKELQTQLLGSSFPGSQIRLHLAKPRAIAFADAPAVEVSRRTLGPPITSALQQTSEVPVMQVIRPYA</sequence>
<dbReference type="AlphaFoldDB" id="A0AAE0WRM2"/>
<evidence type="ECO:0000256" key="1">
    <source>
        <dbReference type="ARBA" id="ARBA00022909"/>
    </source>
</evidence>
<dbReference type="Pfam" id="PF02152">
    <property type="entry name" value="FolB"/>
    <property type="match status" value="1"/>
</dbReference>
<dbReference type="SUPFAM" id="SSF55620">
    <property type="entry name" value="Tetrahydrobiopterin biosynthesis enzymes-like"/>
    <property type="match status" value="1"/>
</dbReference>
<comment type="caution">
    <text evidence="3">The sequence shown here is derived from an EMBL/GenBank/DDBJ whole genome shotgun (WGS) entry which is preliminary data.</text>
</comment>
<feature type="domain" description="Dihydroneopterin aldolase/epimerase" evidence="2">
    <location>
        <begin position="144"/>
        <end position="253"/>
    </location>
</feature>